<name>A0A507EML9_9FUNG</name>
<protein>
    <recommendedName>
        <fullName evidence="6">G-protein coupled receptors family 2 profile 2 domain-containing protein</fullName>
    </recommendedName>
</protein>
<feature type="transmembrane region" description="Helical" evidence="5">
    <location>
        <begin position="321"/>
        <end position="344"/>
    </location>
</feature>
<dbReference type="STRING" id="246404.A0A507EML9"/>
<dbReference type="InterPro" id="IPR017981">
    <property type="entry name" value="GPCR_2-like_7TM"/>
</dbReference>
<dbReference type="GO" id="GO:0007189">
    <property type="term" value="P:adenylate cyclase-activating G protein-coupled receptor signaling pathway"/>
    <property type="evidence" value="ECO:0007669"/>
    <property type="project" value="TreeGrafter"/>
</dbReference>
<dbReference type="SUPFAM" id="SSF81321">
    <property type="entry name" value="Family A G protein-coupled receptor-like"/>
    <property type="match status" value="1"/>
</dbReference>
<feature type="transmembrane region" description="Helical" evidence="5">
    <location>
        <begin position="114"/>
        <end position="136"/>
    </location>
</feature>
<sequence length="377" mass="41831">MPLSSEQMDLLRLIMRAFGSISVFLNLSLIACVLVLERFHKPISYLQANLAGLEIIQASIYIIGNEIAVTSPITCFYVGIAAQFFFNAATFMNFNISLYVYLSIIYRRGVVERYWYYYHGYTWGMSTLLTGLAFVMQAVHKRGAVFGDSTFECWISEEYPESRIELFYLPLWINSAFIFAIHARILLFLRSHRKTKNDENIHTGVIPAAPETTSLIEESNLLIQGKTNDRGMSFCGPGSNVPSLSRKPLIASSLPAPMVVTIPSLARSHKAGKPAFSTGNKLLLIKASVTAIGFIISWLPASAGRMHTLITSIPAPYWLNVLTALGLSTFGLWNPGIFFLTWLWPSFSKKYGTKPSDPNEGVPDNPMNACGGKNCAV</sequence>
<dbReference type="EMBL" id="QEAP01000540">
    <property type="protein sequence ID" value="TPX64577.1"/>
    <property type="molecule type" value="Genomic_DNA"/>
</dbReference>
<dbReference type="AlphaFoldDB" id="A0A507EML9"/>
<dbReference type="PANTHER" id="PTHR23112">
    <property type="entry name" value="G PROTEIN-COUPLED RECEPTOR 157-RELATED"/>
    <property type="match status" value="1"/>
</dbReference>
<dbReference type="GO" id="GO:0005886">
    <property type="term" value="C:plasma membrane"/>
    <property type="evidence" value="ECO:0007669"/>
    <property type="project" value="TreeGrafter"/>
</dbReference>
<feature type="transmembrane region" description="Helical" evidence="5">
    <location>
        <begin position="76"/>
        <end position="102"/>
    </location>
</feature>
<evidence type="ECO:0000259" key="6">
    <source>
        <dbReference type="PROSITE" id="PS50261"/>
    </source>
</evidence>
<accession>A0A507EML9</accession>
<keyword evidence="3 5" id="KW-1133">Transmembrane helix</keyword>
<gene>
    <name evidence="7" type="ORF">CcCBS67573_g08376</name>
</gene>
<evidence type="ECO:0000256" key="5">
    <source>
        <dbReference type="SAM" id="Phobius"/>
    </source>
</evidence>
<evidence type="ECO:0000313" key="8">
    <source>
        <dbReference type="Proteomes" id="UP000320333"/>
    </source>
</evidence>
<dbReference type="Gene3D" id="1.20.1070.10">
    <property type="entry name" value="Rhodopsin 7-helix transmembrane proteins"/>
    <property type="match status" value="1"/>
</dbReference>
<feature type="transmembrane region" description="Helical" evidence="5">
    <location>
        <begin position="43"/>
        <end position="64"/>
    </location>
</feature>
<evidence type="ECO:0000256" key="2">
    <source>
        <dbReference type="ARBA" id="ARBA00022692"/>
    </source>
</evidence>
<reference evidence="7 8" key="1">
    <citation type="journal article" date="2019" name="Sci. Rep.">
        <title>Comparative genomics of chytrid fungi reveal insights into the obligate biotrophic and pathogenic lifestyle of Synchytrium endobioticum.</title>
        <authorList>
            <person name="van de Vossenberg B.T.L.H."/>
            <person name="Warris S."/>
            <person name="Nguyen H.D.T."/>
            <person name="van Gent-Pelzer M.P.E."/>
            <person name="Joly D.L."/>
            <person name="van de Geest H.C."/>
            <person name="Bonants P.J.M."/>
            <person name="Smith D.S."/>
            <person name="Levesque C.A."/>
            <person name="van der Lee T.A.J."/>
        </authorList>
    </citation>
    <scope>NUCLEOTIDE SEQUENCE [LARGE SCALE GENOMIC DNA]</scope>
    <source>
        <strain evidence="7 8">CBS 675.73</strain>
    </source>
</reference>
<keyword evidence="8" id="KW-1185">Reference proteome</keyword>
<dbReference type="PANTHER" id="PTHR23112:SF0">
    <property type="entry name" value="TRANSMEMBRANE PROTEIN 116"/>
    <property type="match status" value="1"/>
</dbReference>
<dbReference type="GO" id="GO:0007166">
    <property type="term" value="P:cell surface receptor signaling pathway"/>
    <property type="evidence" value="ECO:0007669"/>
    <property type="project" value="InterPro"/>
</dbReference>
<feature type="transmembrane region" description="Helical" evidence="5">
    <location>
        <begin position="166"/>
        <end position="187"/>
    </location>
</feature>
<evidence type="ECO:0000256" key="1">
    <source>
        <dbReference type="ARBA" id="ARBA00004141"/>
    </source>
</evidence>
<organism evidence="7 8">
    <name type="scientific">Chytriomyces confervae</name>
    <dbReference type="NCBI Taxonomy" id="246404"/>
    <lineage>
        <taxon>Eukaryota</taxon>
        <taxon>Fungi</taxon>
        <taxon>Fungi incertae sedis</taxon>
        <taxon>Chytridiomycota</taxon>
        <taxon>Chytridiomycota incertae sedis</taxon>
        <taxon>Chytridiomycetes</taxon>
        <taxon>Chytridiales</taxon>
        <taxon>Chytriomycetaceae</taxon>
        <taxon>Chytriomyces</taxon>
    </lineage>
</organism>
<dbReference type="PROSITE" id="PS50261">
    <property type="entry name" value="G_PROTEIN_RECEP_F2_4"/>
    <property type="match status" value="1"/>
</dbReference>
<feature type="transmembrane region" description="Helical" evidence="5">
    <location>
        <begin position="13"/>
        <end position="36"/>
    </location>
</feature>
<dbReference type="GO" id="GO:0004930">
    <property type="term" value="F:G protein-coupled receptor activity"/>
    <property type="evidence" value="ECO:0007669"/>
    <property type="project" value="TreeGrafter"/>
</dbReference>
<feature type="transmembrane region" description="Helical" evidence="5">
    <location>
        <begin position="283"/>
        <end position="301"/>
    </location>
</feature>
<dbReference type="OrthoDB" id="18453at2759"/>
<proteinExistence type="predicted"/>
<comment type="caution">
    <text evidence="7">The sequence shown here is derived from an EMBL/GenBank/DDBJ whole genome shotgun (WGS) entry which is preliminary data.</text>
</comment>
<comment type="subcellular location">
    <subcellularLocation>
        <location evidence="1">Membrane</location>
        <topology evidence="1">Multi-pass membrane protein</topology>
    </subcellularLocation>
</comment>
<keyword evidence="4 5" id="KW-0472">Membrane</keyword>
<evidence type="ECO:0000256" key="4">
    <source>
        <dbReference type="ARBA" id="ARBA00023136"/>
    </source>
</evidence>
<dbReference type="Proteomes" id="UP000320333">
    <property type="component" value="Unassembled WGS sequence"/>
</dbReference>
<dbReference type="Pfam" id="PF05462">
    <property type="entry name" value="Dicty_CAR"/>
    <property type="match status" value="1"/>
</dbReference>
<feature type="domain" description="G-protein coupled receptors family 2 profile 2" evidence="6">
    <location>
        <begin position="11"/>
        <end position="171"/>
    </location>
</feature>
<evidence type="ECO:0000313" key="7">
    <source>
        <dbReference type="EMBL" id="TPX64577.1"/>
    </source>
</evidence>
<keyword evidence="2 5" id="KW-0812">Transmembrane</keyword>
<evidence type="ECO:0000256" key="3">
    <source>
        <dbReference type="ARBA" id="ARBA00022989"/>
    </source>
</evidence>